<dbReference type="SMART" id="SM01017">
    <property type="entry name" value="Arrestin_C"/>
    <property type="match status" value="1"/>
</dbReference>
<evidence type="ECO:0000256" key="3">
    <source>
        <dbReference type="SAM" id="MobiDB-lite"/>
    </source>
</evidence>
<evidence type="ECO:0000256" key="2">
    <source>
        <dbReference type="ARBA" id="ARBA00022606"/>
    </source>
</evidence>
<dbReference type="AlphaFoldDB" id="A0A1B0FMR7"/>
<dbReference type="SUPFAM" id="SSF81296">
    <property type="entry name" value="E set domains"/>
    <property type="match status" value="2"/>
</dbReference>
<dbReference type="InterPro" id="IPR014752">
    <property type="entry name" value="Arrestin-like_C"/>
</dbReference>
<dbReference type="InterPro" id="IPR014756">
    <property type="entry name" value="Ig_E-set"/>
</dbReference>
<dbReference type="Pfam" id="PF00339">
    <property type="entry name" value="Arrestin_N"/>
    <property type="match status" value="1"/>
</dbReference>
<dbReference type="Pfam" id="PF02752">
    <property type="entry name" value="Arrestin_C"/>
    <property type="match status" value="1"/>
</dbReference>
<dbReference type="PANTHER" id="PTHR11188:SF167">
    <property type="entry name" value="ARRESTIN C-TERMINAL-LIKE DOMAIN-CONTAINING PROTEIN-RELATED"/>
    <property type="match status" value="1"/>
</dbReference>
<evidence type="ECO:0000259" key="4">
    <source>
        <dbReference type="SMART" id="SM01017"/>
    </source>
</evidence>
<organism evidence="5 6">
    <name type="scientific">Glossina morsitans morsitans</name>
    <name type="common">Savannah tsetse fly</name>
    <dbReference type="NCBI Taxonomy" id="37546"/>
    <lineage>
        <taxon>Eukaryota</taxon>
        <taxon>Metazoa</taxon>
        <taxon>Ecdysozoa</taxon>
        <taxon>Arthropoda</taxon>
        <taxon>Hexapoda</taxon>
        <taxon>Insecta</taxon>
        <taxon>Pterygota</taxon>
        <taxon>Neoptera</taxon>
        <taxon>Endopterygota</taxon>
        <taxon>Diptera</taxon>
        <taxon>Brachycera</taxon>
        <taxon>Muscomorpha</taxon>
        <taxon>Hippoboscoidea</taxon>
        <taxon>Glossinidae</taxon>
        <taxon>Glossina</taxon>
    </lineage>
</organism>
<feature type="compositionally biased region" description="Polar residues" evidence="3">
    <location>
        <begin position="400"/>
        <end position="409"/>
    </location>
</feature>
<dbReference type="Proteomes" id="UP000092444">
    <property type="component" value="Unassembled WGS sequence"/>
</dbReference>
<dbReference type="EMBL" id="CCAG010020238">
    <property type="status" value="NOT_ANNOTATED_CDS"/>
    <property type="molecule type" value="Genomic_DNA"/>
</dbReference>
<evidence type="ECO:0000313" key="6">
    <source>
        <dbReference type="Proteomes" id="UP000092444"/>
    </source>
</evidence>
<evidence type="ECO:0000256" key="1">
    <source>
        <dbReference type="ARBA" id="ARBA00005298"/>
    </source>
</evidence>
<dbReference type="VEuPathDB" id="VectorBase:GMOY005146"/>
<keyword evidence="6" id="KW-1185">Reference proteome</keyword>
<dbReference type="PANTHER" id="PTHR11188">
    <property type="entry name" value="ARRESTIN DOMAIN CONTAINING PROTEIN"/>
    <property type="match status" value="1"/>
</dbReference>
<dbReference type="STRING" id="37546.A0A1B0FMR7"/>
<dbReference type="PhylomeDB" id="A0A1B0FMR7"/>
<evidence type="ECO:0000313" key="5">
    <source>
        <dbReference type="EnsemblMetazoa" id="GMOY005146-PA"/>
    </source>
</evidence>
<comment type="similarity">
    <text evidence="1">Belongs to the arrestin family.</text>
</comment>
<feature type="compositionally biased region" description="Basic and acidic residues" evidence="3">
    <location>
        <begin position="376"/>
        <end position="385"/>
    </location>
</feature>
<keyword evidence="2" id="KW-0716">Sensory transduction</keyword>
<dbReference type="InterPro" id="IPR011022">
    <property type="entry name" value="Arrestin_C-like"/>
</dbReference>
<feature type="region of interest" description="Disordered" evidence="3">
    <location>
        <begin position="341"/>
        <end position="409"/>
    </location>
</feature>
<dbReference type="EnsemblMetazoa" id="GMOY005146-RA">
    <property type="protein sequence ID" value="GMOY005146-PA"/>
    <property type="gene ID" value="GMOY005146"/>
</dbReference>
<feature type="compositionally biased region" description="Basic and acidic residues" evidence="3">
    <location>
        <begin position="341"/>
        <end position="356"/>
    </location>
</feature>
<dbReference type="Gene3D" id="2.60.40.640">
    <property type="match status" value="2"/>
</dbReference>
<accession>A0A1B0FMR7</accession>
<dbReference type="InterPro" id="IPR050357">
    <property type="entry name" value="Arrestin_domain-protein"/>
</dbReference>
<sequence>MPTSCTFQLDRLNPVYNSGEYIKGRILLKTDKVKRVDAVYVSLEGEAKVQWSISGKETANYFGHQQYLHSRASVFDNTEFSAGTHIYVLTLRIPQDCPSSCAGPYGYIAYHMSLVIDKPRSFNEVFRQPITVLSLKEESIKYLCRWPCSSGPLNFNLSLPYAGYTPGQYIKFQLELDNQSPHYDVWAIEASLKQHFVFLARKPLKRNYHSKTLYKMVIDERTLRLSKRLYEACVYVPINTPRSTLNLNYIVFLHYSLQVKLKTGCFHYDAEISLPVIIGTTPIREYLAEQRALEGQTNAADGNRAWGAEVCRGLITTQPTLRLQQELNNLLNYTIITQREDLNKPEEQRKEKKSDDEPPSYDIPPSFSYATLGSRDTLDSTESKPKASKRSSIHLPPFPSYNTFSNPTDSLLDATAAYQGSYGSLGTDHTGRSLDTLEILSVRDEPDNNEDDIYEIETAQVQIETADATNETTTNSTS</sequence>
<proteinExistence type="inferred from homology"/>
<protein>
    <recommendedName>
        <fullName evidence="4">Arrestin C-terminal-like domain-containing protein</fullName>
    </recommendedName>
</protein>
<dbReference type="InterPro" id="IPR011021">
    <property type="entry name" value="Arrestin-like_N"/>
</dbReference>
<dbReference type="GO" id="GO:0005737">
    <property type="term" value="C:cytoplasm"/>
    <property type="evidence" value="ECO:0007669"/>
    <property type="project" value="TreeGrafter"/>
</dbReference>
<name>A0A1B0FMR7_GLOMM</name>
<feature type="domain" description="Arrestin C-terminal-like" evidence="4">
    <location>
        <begin position="149"/>
        <end position="283"/>
    </location>
</feature>
<dbReference type="GO" id="GO:0015031">
    <property type="term" value="P:protein transport"/>
    <property type="evidence" value="ECO:0007669"/>
    <property type="project" value="TreeGrafter"/>
</dbReference>
<reference evidence="5" key="1">
    <citation type="submission" date="2020-05" db="UniProtKB">
        <authorList>
            <consortium name="EnsemblMetazoa"/>
        </authorList>
    </citation>
    <scope>IDENTIFICATION</scope>
    <source>
        <strain evidence="5">Yale</strain>
    </source>
</reference>